<dbReference type="Gene3D" id="2.30.33.40">
    <property type="entry name" value="GroES chaperonin"/>
    <property type="match status" value="1"/>
</dbReference>
<dbReference type="InterPro" id="IPR020818">
    <property type="entry name" value="Chaperonin_GroES"/>
</dbReference>
<evidence type="ECO:0000256" key="1">
    <source>
        <dbReference type="ARBA" id="ARBA00023186"/>
    </source>
</evidence>
<dbReference type="CDD" id="cd00320">
    <property type="entry name" value="cpn10"/>
    <property type="match status" value="1"/>
</dbReference>
<dbReference type="InterPro" id="IPR037124">
    <property type="entry name" value="Chaperonin_GroES_sf"/>
</dbReference>
<gene>
    <name evidence="2" type="primary">groES</name>
</gene>
<dbReference type="Pfam" id="PF00166">
    <property type="entry name" value="Cpn10"/>
    <property type="match status" value="1"/>
</dbReference>
<dbReference type="EMBL" id="KU971025">
    <property type="protein sequence ID" value="ASN63619.1"/>
    <property type="molecule type" value="Genomic_DNA"/>
</dbReference>
<protein>
    <submittedName>
        <fullName evidence="2">Co-chaperonin GroES</fullName>
    </submittedName>
</protein>
<keyword evidence="1" id="KW-0143">Chaperone</keyword>
<name>A0A221S3T8_9VIRU</name>
<sequence length="155" mass="17579">MTKNLETSKEVPKRTEALLNAYKSREEVEETRLDAKAIEKDSNLLDRLPSPTGYRILVLPYAGPKKTKGGIYLSDSTQETIQMTTVCAYVLKMGDLCYKDKDKFPNGPWCQKGDWVIFGRYAGSRFKIEGGEVRILNDDEIIAKINNPDDILHAY</sequence>
<evidence type="ECO:0000313" key="2">
    <source>
        <dbReference type="EMBL" id="ASN63619.1"/>
    </source>
</evidence>
<dbReference type="GO" id="GO:0005524">
    <property type="term" value="F:ATP binding"/>
    <property type="evidence" value="ECO:0007669"/>
    <property type="project" value="InterPro"/>
</dbReference>
<dbReference type="SMART" id="SM00883">
    <property type="entry name" value="Cpn10"/>
    <property type="match status" value="1"/>
</dbReference>
<dbReference type="SUPFAM" id="SSF50129">
    <property type="entry name" value="GroES-like"/>
    <property type="match status" value="1"/>
</dbReference>
<reference evidence="2" key="1">
    <citation type="submission" date="2016-03" db="EMBL/GenBank/DDBJ databases">
        <title>Novel chaperonins are prevalent in the virioplankton and link to viral biology and ecology.</title>
        <authorList>
            <person name="Marine R.L."/>
            <person name="Nasko D.J."/>
            <person name="Polson S.W."/>
            <person name="Wommack K.E."/>
        </authorList>
    </citation>
    <scope>NUCLEOTIDE SEQUENCE</scope>
</reference>
<dbReference type="GO" id="GO:0044183">
    <property type="term" value="F:protein folding chaperone"/>
    <property type="evidence" value="ECO:0007669"/>
    <property type="project" value="InterPro"/>
</dbReference>
<proteinExistence type="predicted"/>
<dbReference type="InterPro" id="IPR011032">
    <property type="entry name" value="GroES-like_sf"/>
</dbReference>
<accession>A0A221S3T8</accession>
<organism evidence="2">
    <name type="scientific">uncultured virus</name>
    <dbReference type="NCBI Taxonomy" id="340016"/>
    <lineage>
        <taxon>Viruses</taxon>
        <taxon>environmental samples</taxon>
    </lineage>
</organism>